<dbReference type="Proteomes" id="UP001519344">
    <property type="component" value="Unassembled WGS sequence"/>
</dbReference>
<organism evidence="1 2">
    <name type="scientific">Paenibacillus aceris</name>
    <dbReference type="NCBI Taxonomy" id="869555"/>
    <lineage>
        <taxon>Bacteria</taxon>
        <taxon>Bacillati</taxon>
        <taxon>Bacillota</taxon>
        <taxon>Bacilli</taxon>
        <taxon>Bacillales</taxon>
        <taxon>Paenibacillaceae</taxon>
        <taxon>Paenibacillus</taxon>
    </lineage>
</organism>
<reference evidence="1 2" key="1">
    <citation type="submission" date="2021-03" db="EMBL/GenBank/DDBJ databases">
        <title>Genomic Encyclopedia of Type Strains, Phase IV (KMG-IV): sequencing the most valuable type-strain genomes for metagenomic binning, comparative biology and taxonomic classification.</title>
        <authorList>
            <person name="Goeker M."/>
        </authorList>
    </citation>
    <scope>NUCLEOTIDE SEQUENCE [LARGE SCALE GENOMIC DNA]</scope>
    <source>
        <strain evidence="1 2">DSM 24950</strain>
    </source>
</reference>
<proteinExistence type="predicted"/>
<dbReference type="RefSeq" id="WP_167058776.1">
    <property type="nucleotide sequence ID" value="NZ_JAAOZR010000019.1"/>
</dbReference>
<keyword evidence="2" id="KW-1185">Reference proteome</keyword>
<accession>A0ABS4HYE1</accession>
<evidence type="ECO:0000313" key="1">
    <source>
        <dbReference type="EMBL" id="MBP1963356.1"/>
    </source>
</evidence>
<protein>
    <submittedName>
        <fullName evidence="1">Uncharacterized protein YneF (UPF0154 family)</fullName>
    </submittedName>
</protein>
<gene>
    <name evidence="1" type="ORF">J2Z65_002572</name>
</gene>
<sequence length="59" mass="6821">MDVLVGFLILGALFGIFVAIQKLNSNIITQIDQNEKIIELMKERMHREIRDGNNHNIQD</sequence>
<evidence type="ECO:0000313" key="2">
    <source>
        <dbReference type="Proteomes" id="UP001519344"/>
    </source>
</evidence>
<name>A0ABS4HYE1_9BACL</name>
<comment type="caution">
    <text evidence="1">The sequence shown here is derived from an EMBL/GenBank/DDBJ whole genome shotgun (WGS) entry which is preliminary data.</text>
</comment>
<dbReference type="EMBL" id="JAGGKV010000005">
    <property type="protein sequence ID" value="MBP1963356.1"/>
    <property type="molecule type" value="Genomic_DNA"/>
</dbReference>